<gene>
    <name evidence="6" type="ORF">PEVE_00022337</name>
</gene>
<feature type="non-terminal residue" evidence="6">
    <location>
        <position position="1"/>
    </location>
</feature>
<dbReference type="PANTHER" id="PTHR24416:SF617">
    <property type="entry name" value="RET ONCOGENE, ISOFORM A"/>
    <property type="match status" value="1"/>
</dbReference>
<dbReference type="PROSITE" id="PS00109">
    <property type="entry name" value="PROTEIN_KINASE_TYR"/>
    <property type="match status" value="1"/>
</dbReference>
<dbReference type="SMART" id="SM00219">
    <property type="entry name" value="TyrKc"/>
    <property type="match status" value="1"/>
</dbReference>
<protein>
    <recommendedName>
        <fullName evidence="5">Protein kinase domain-containing protein</fullName>
    </recommendedName>
</protein>
<evidence type="ECO:0000256" key="3">
    <source>
        <dbReference type="PROSITE-ProRule" id="PRU10141"/>
    </source>
</evidence>
<dbReference type="PROSITE" id="PS50011">
    <property type="entry name" value="PROTEIN_KINASE_DOM"/>
    <property type="match status" value="1"/>
</dbReference>
<dbReference type="PIRSF" id="PIRSF000615">
    <property type="entry name" value="TyrPK_CSF1-R"/>
    <property type="match status" value="1"/>
</dbReference>
<name>A0ABN8SKE2_9CNID</name>
<evidence type="ECO:0000256" key="1">
    <source>
        <dbReference type="ARBA" id="ARBA00004167"/>
    </source>
</evidence>
<dbReference type="PANTHER" id="PTHR24416">
    <property type="entry name" value="TYROSINE-PROTEIN KINASE RECEPTOR"/>
    <property type="match status" value="1"/>
</dbReference>
<dbReference type="Gene3D" id="3.30.200.20">
    <property type="entry name" value="Phosphorylase Kinase, domain 1"/>
    <property type="match status" value="1"/>
</dbReference>
<comment type="subcellular location">
    <subcellularLocation>
        <location evidence="1">Membrane</location>
        <topology evidence="1">Single-pass membrane protein</topology>
    </subcellularLocation>
</comment>
<dbReference type="Proteomes" id="UP001159427">
    <property type="component" value="Unassembled WGS sequence"/>
</dbReference>
<dbReference type="Gene3D" id="1.10.510.10">
    <property type="entry name" value="Transferase(Phosphotransferase) domain 1"/>
    <property type="match status" value="1"/>
</dbReference>
<comment type="caution">
    <text evidence="6">The sequence shown here is derived from an EMBL/GenBank/DDBJ whole genome shotgun (WGS) entry which is preliminary data.</text>
</comment>
<feature type="domain" description="Protein kinase" evidence="5">
    <location>
        <begin position="47"/>
        <end position="349"/>
    </location>
</feature>
<dbReference type="InterPro" id="IPR020635">
    <property type="entry name" value="Tyr_kinase_cat_dom"/>
</dbReference>
<dbReference type="SUPFAM" id="SSF56112">
    <property type="entry name" value="Protein kinase-like (PK-like)"/>
    <property type="match status" value="1"/>
</dbReference>
<dbReference type="InterPro" id="IPR008266">
    <property type="entry name" value="Tyr_kinase_AS"/>
</dbReference>
<evidence type="ECO:0000313" key="7">
    <source>
        <dbReference type="Proteomes" id="UP001159427"/>
    </source>
</evidence>
<sequence>PLSLAVFFVVVICLKFRPIFRAEKPDQIEKTEMLVQGDWVELERSEIKLDEMLGEGAFGEVYRGEVQIGGEKKPCAVKKVKENATTLEKRDLLNELKIMVTVGEHSNVVSLIGACTRNEPILVIVRLAENGCLLSHLRKTRERQYINFKVESAVHFTPVDKITIARDVANGMWHLSNKKCVHRDLAARNVLLGKNNVAMVSDFGLSRDVYESGEYENTSGGILPVRWMAIESLEDYIYTTQTDAKPPVTSICSYCFPTCKVDIACLDQISLTNIFATKGRKPYSGLGGIEIVDFLKSGKRLQQPDGCSDEIYKIMTSCWNLEPSKRPTFQELVTSLEQELEKRGASTHT</sequence>
<evidence type="ECO:0000313" key="6">
    <source>
        <dbReference type="EMBL" id="CAH3191730.1"/>
    </source>
</evidence>
<dbReference type="InterPro" id="IPR050122">
    <property type="entry name" value="RTK"/>
</dbReference>
<keyword evidence="4" id="KW-0732">Signal</keyword>
<evidence type="ECO:0000256" key="4">
    <source>
        <dbReference type="SAM" id="SignalP"/>
    </source>
</evidence>
<dbReference type="PRINTS" id="PR00109">
    <property type="entry name" value="TYRKINASE"/>
</dbReference>
<dbReference type="CDD" id="cd00192">
    <property type="entry name" value="PTKc"/>
    <property type="match status" value="1"/>
</dbReference>
<feature type="binding site" evidence="3">
    <location>
        <position position="79"/>
    </location>
    <ligand>
        <name>ATP</name>
        <dbReference type="ChEBI" id="CHEBI:30616"/>
    </ligand>
</feature>
<organism evidence="6 7">
    <name type="scientific">Porites evermanni</name>
    <dbReference type="NCBI Taxonomy" id="104178"/>
    <lineage>
        <taxon>Eukaryota</taxon>
        <taxon>Metazoa</taxon>
        <taxon>Cnidaria</taxon>
        <taxon>Anthozoa</taxon>
        <taxon>Hexacorallia</taxon>
        <taxon>Scleractinia</taxon>
        <taxon>Fungiina</taxon>
        <taxon>Poritidae</taxon>
        <taxon>Porites</taxon>
    </lineage>
</organism>
<proteinExistence type="predicted"/>
<dbReference type="PROSITE" id="PS00107">
    <property type="entry name" value="PROTEIN_KINASE_ATP"/>
    <property type="match status" value="1"/>
</dbReference>
<feature type="chain" id="PRO_5047123839" description="Protein kinase domain-containing protein" evidence="4">
    <location>
        <begin position="23"/>
        <end position="349"/>
    </location>
</feature>
<evidence type="ECO:0000259" key="5">
    <source>
        <dbReference type="PROSITE" id="PS50011"/>
    </source>
</evidence>
<dbReference type="InterPro" id="IPR017441">
    <property type="entry name" value="Protein_kinase_ATP_BS"/>
</dbReference>
<keyword evidence="7" id="KW-1185">Reference proteome</keyword>
<feature type="signal peptide" evidence="4">
    <location>
        <begin position="1"/>
        <end position="22"/>
    </location>
</feature>
<dbReference type="InterPro" id="IPR001245">
    <property type="entry name" value="Ser-Thr/Tyr_kinase_cat_dom"/>
</dbReference>
<dbReference type="EMBL" id="CALNXI010002989">
    <property type="protein sequence ID" value="CAH3191730.1"/>
    <property type="molecule type" value="Genomic_DNA"/>
</dbReference>
<keyword evidence="3" id="KW-0547">Nucleotide-binding</keyword>
<dbReference type="Pfam" id="PF07714">
    <property type="entry name" value="PK_Tyr_Ser-Thr"/>
    <property type="match status" value="2"/>
</dbReference>
<dbReference type="InterPro" id="IPR000719">
    <property type="entry name" value="Prot_kinase_dom"/>
</dbReference>
<comment type="catalytic activity">
    <reaction evidence="2">
        <text>L-tyrosyl-[protein] + ATP = O-phospho-L-tyrosyl-[protein] + ADP + H(+)</text>
        <dbReference type="Rhea" id="RHEA:10596"/>
        <dbReference type="Rhea" id="RHEA-COMP:10136"/>
        <dbReference type="Rhea" id="RHEA-COMP:20101"/>
        <dbReference type="ChEBI" id="CHEBI:15378"/>
        <dbReference type="ChEBI" id="CHEBI:30616"/>
        <dbReference type="ChEBI" id="CHEBI:46858"/>
        <dbReference type="ChEBI" id="CHEBI:61978"/>
        <dbReference type="ChEBI" id="CHEBI:456216"/>
        <dbReference type="EC" id="2.7.10.1"/>
    </reaction>
</comment>
<accession>A0ABN8SKE2</accession>
<dbReference type="InterPro" id="IPR011009">
    <property type="entry name" value="Kinase-like_dom_sf"/>
</dbReference>
<keyword evidence="3" id="KW-0067">ATP-binding</keyword>
<reference evidence="6 7" key="1">
    <citation type="submission" date="2022-05" db="EMBL/GenBank/DDBJ databases">
        <authorList>
            <consortium name="Genoscope - CEA"/>
            <person name="William W."/>
        </authorList>
    </citation>
    <scope>NUCLEOTIDE SEQUENCE [LARGE SCALE GENOMIC DNA]</scope>
</reference>
<evidence type="ECO:0000256" key="2">
    <source>
        <dbReference type="ARBA" id="ARBA00051243"/>
    </source>
</evidence>